<proteinExistence type="predicted"/>
<dbReference type="EMBL" id="BQNB010018510">
    <property type="protein sequence ID" value="GJT75193.1"/>
    <property type="molecule type" value="Genomic_DNA"/>
</dbReference>
<evidence type="ECO:0000313" key="1">
    <source>
        <dbReference type="EMBL" id="GJT75193.1"/>
    </source>
</evidence>
<reference evidence="1" key="1">
    <citation type="journal article" date="2022" name="Int. J. Mol. Sci.">
        <title>Draft Genome of Tanacetum Coccineum: Genomic Comparison of Closely Related Tanacetum-Family Plants.</title>
        <authorList>
            <person name="Yamashiro T."/>
            <person name="Shiraishi A."/>
            <person name="Nakayama K."/>
            <person name="Satake H."/>
        </authorList>
    </citation>
    <scope>NUCLEOTIDE SEQUENCE</scope>
</reference>
<name>A0ABQ5GHJ2_9ASTR</name>
<reference evidence="1" key="2">
    <citation type="submission" date="2022-01" db="EMBL/GenBank/DDBJ databases">
        <authorList>
            <person name="Yamashiro T."/>
            <person name="Shiraishi A."/>
            <person name="Satake H."/>
            <person name="Nakayama K."/>
        </authorList>
    </citation>
    <scope>NUCLEOTIDE SEQUENCE</scope>
</reference>
<evidence type="ECO:0000313" key="2">
    <source>
        <dbReference type="Proteomes" id="UP001151760"/>
    </source>
</evidence>
<sequence length="73" mass="8379">MMCNWLPISLGAGMDHKKPGFELIDQERVKMGRIPLVRLEMRSRGFKAWILHFVSALGTLITLLDQNLEAIDR</sequence>
<organism evidence="1 2">
    <name type="scientific">Tanacetum coccineum</name>
    <dbReference type="NCBI Taxonomy" id="301880"/>
    <lineage>
        <taxon>Eukaryota</taxon>
        <taxon>Viridiplantae</taxon>
        <taxon>Streptophyta</taxon>
        <taxon>Embryophyta</taxon>
        <taxon>Tracheophyta</taxon>
        <taxon>Spermatophyta</taxon>
        <taxon>Magnoliopsida</taxon>
        <taxon>eudicotyledons</taxon>
        <taxon>Gunneridae</taxon>
        <taxon>Pentapetalae</taxon>
        <taxon>asterids</taxon>
        <taxon>campanulids</taxon>
        <taxon>Asterales</taxon>
        <taxon>Asteraceae</taxon>
        <taxon>Asteroideae</taxon>
        <taxon>Anthemideae</taxon>
        <taxon>Anthemidinae</taxon>
        <taxon>Tanacetum</taxon>
    </lineage>
</organism>
<dbReference type="Proteomes" id="UP001151760">
    <property type="component" value="Unassembled WGS sequence"/>
</dbReference>
<keyword evidence="2" id="KW-1185">Reference proteome</keyword>
<accession>A0ABQ5GHJ2</accession>
<protein>
    <submittedName>
        <fullName evidence="1">Uncharacterized protein</fullName>
    </submittedName>
</protein>
<comment type="caution">
    <text evidence="1">The sequence shown here is derived from an EMBL/GenBank/DDBJ whole genome shotgun (WGS) entry which is preliminary data.</text>
</comment>
<gene>
    <name evidence="1" type="ORF">Tco_1041918</name>
</gene>